<dbReference type="Gene3D" id="3.40.47.10">
    <property type="match status" value="1"/>
</dbReference>
<name>A0ABU3AVB9_9ACTN</name>
<evidence type="ECO:0000313" key="6">
    <source>
        <dbReference type="EMBL" id="MDT0614121.1"/>
    </source>
</evidence>
<dbReference type="PANTHER" id="PTHR34069:SF2">
    <property type="entry name" value="BETA-KETOACYL-[ACYL-CARRIER-PROTEIN] SYNTHASE III"/>
    <property type="match status" value="1"/>
</dbReference>
<feature type="domain" description="Beta-ketoacyl-[acyl-carrier-protein] synthase III N-terminal" evidence="5">
    <location>
        <begin position="128"/>
        <end position="202"/>
    </location>
</feature>
<organism evidence="6 7">
    <name type="scientific">Streptomyces lancefieldiae</name>
    <dbReference type="NCBI Taxonomy" id="3075520"/>
    <lineage>
        <taxon>Bacteria</taxon>
        <taxon>Bacillati</taxon>
        <taxon>Actinomycetota</taxon>
        <taxon>Actinomycetes</taxon>
        <taxon>Kitasatosporales</taxon>
        <taxon>Streptomycetaceae</taxon>
        <taxon>Streptomyces</taxon>
    </lineage>
</organism>
<evidence type="ECO:0000256" key="3">
    <source>
        <dbReference type="ARBA" id="ARBA00023315"/>
    </source>
</evidence>
<feature type="domain" description="Beta-ketoacyl-[acyl-carrier-protein] synthase III C-terminal" evidence="4">
    <location>
        <begin position="256"/>
        <end position="342"/>
    </location>
</feature>
<dbReference type="Pfam" id="PF08545">
    <property type="entry name" value="ACP_syn_III"/>
    <property type="match status" value="1"/>
</dbReference>
<sequence length="344" mass="35643">MTATEDRTLFHQTGAGLPVPFAVAGTGMHLPPAVVTNQELTRTLDTSDEWITSRTGIRERRRLAPSLATSDMCVAAAAPALDAAGVTPHRLDAVIVATYTGDQPLPSTALIVKDALGAHTALALDVTQAACANGVQAMLIAAHLLQNPSLTTVLLIAADCASRVTDPADRTTGVFFGDAAAAVVLTRTDTPGAGLLSYDLGSQLSYGVQIPAGGSRTPTSSATVTAGDHYLRMDGRAVWNAATARLPESITNAVRHAGVPIDRVRHFFLHQANLNILTETTTALGIPPERAPVTVDRLGNTGSAGMFTALHSTLTGGSLLPGDTYVLSGIGAGFQWGSLCLRHA</sequence>
<evidence type="ECO:0000259" key="5">
    <source>
        <dbReference type="Pfam" id="PF08545"/>
    </source>
</evidence>
<dbReference type="CDD" id="cd00830">
    <property type="entry name" value="KAS_III"/>
    <property type="match status" value="1"/>
</dbReference>
<evidence type="ECO:0000256" key="1">
    <source>
        <dbReference type="ARBA" id="ARBA00022490"/>
    </source>
</evidence>
<evidence type="ECO:0000259" key="4">
    <source>
        <dbReference type="Pfam" id="PF08541"/>
    </source>
</evidence>
<dbReference type="NCBIfam" id="NF006829">
    <property type="entry name" value="PRK09352.1"/>
    <property type="match status" value="1"/>
</dbReference>
<dbReference type="InterPro" id="IPR016039">
    <property type="entry name" value="Thiolase-like"/>
</dbReference>
<dbReference type="RefSeq" id="WP_311578327.1">
    <property type="nucleotide sequence ID" value="NZ_JAVRFH010000036.1"/>
</dbReference>
<dbReference type="EMBL" id="JAVRFH010000036">
    <property type="protein sequence ID" value="MDT0614121.1"/>
    <property type="molecule type" value="Genomic_DNA"/>
</dbReference>
<dbReference type="Proteomes" id="UP001180724">
    <property type="component" value="Unassembled WGS sequence"/>
</dbReference>
<evidence type="ECO:0000313" key="7">
    <source>
        <dbReference type="Proteomes" id="UP001180724"/>
    </source>
</evidence>
<gene>
    <name evidence="6" type="ORF">RM812_28465</name>
</gene>
<comment type="caution">
    <text evidence="6">The sequence shown here is derived from an EMBL/GenBank/DDBJ whole genome shotgun (WGS) entry which is preliminary data.</text>
</comment>
<accession>A0ABU3AVB9</accession>
<keyword evidence="1" id="KW-0963">Cytoplasm</keyword>
<proteinExistence type="predicted"/>
<dbReference type="InterPro" id="IPR013751">
    <property type="entry name" value="ACP_syn_III_N"/>
</dbReference>
<dbReference type="PANTHER" id="PTHR34069">
    <property type="entry name" value="3-OXOACYL-[ACYL-CARRIER-PROTEIN] SYNTHASE 3"/>
    <property type="match status" value="1"/>
</dbReference>
<dbReference type="SUPFAM" id="SSF53901">
    <property type="entry name" value="Thiolase-like"/>
    <property type="match status" value="1"/>
</dbReference>
<keyword evidence="2" id="KW-0808">Transferase</keyword>
<dbReference type="Pfam" id="PF08541">
    <property type="entry name" value="ACP_syn_III_C"/>
    <property type="match status" value="1"/>
</dbReference>
<dbReference type="InterPro" id="IPR013747">
    <property type="entry name" value="ACP_syn_III_C"/>
</dbReference>
<keyword evidence="7" id="KW-1185">Reference proteome</keyword>
<reference evidence="6" key="1">
    <citation type="submission" date="2024-05" db="EMBL/GenBank/DDBJ databases">
        <title>30 novel species of actinomycetes from the DSMZ collection.</title>
        <authorList>
            <person name="Nouioui I."/>
        </authorList>
    </citation>
    <scope>NUCLEOTIDE SEQUENCE</scope>
    <source>
        <strain evidence="6">DSM 40712</strain>
    </source>
</reference>
<keyword evidence="3" id="KW-0012">Acyltransferase</keyword>
<protein>
    <submittedName>
        <fullName evidence="6">Ketoacyl-ACP synthase III</fullName>
    </submittedName>
</protein>
<evidence type="ECO:0000256" key="2">
    <source>
        <dbReference type="ARBA" id="ARBA00022679"/>
    </source>
</evidence>